<protein>
    <submittedName>
        <fullName evidence="3">Glycosyltransferase</fullName>
    </submittedName>
</protein>
<dbReference type="PANTHER" id="PTHR48047">
    <property type="entry name" value="GLYCOSYLTRANSFERASE"/>
    <property type="match status" value="1"/>
</dbReference>
<comment type="similarity">
    <text evidence="1">Belongs to the UDP-glycosyltransferase family.</text>
</comment>
<evidence type="ECO:0000256" key="2">
    <source>
        <dbReference type="ARBA" id="ARBA00022676"/>
    </source>
</evidence>
<accession>A0A7J6W4Y3</accession>
<dbReference type="AlphaFoldDB" id="A0A7J6W4Y3"/>
<sequence length="192" mass="21524">MAYEAKQLHIFLFPLMASGHIIPMVDIARLFAGRGTKSTIISTPLNALQIQDSIDGDKNSGLDIGLLTIPFPSVEAGLPKGCEHQNSITSPEMFLNFSKACDMLQQPFEKLLEEHHPDCVVSDMFLTWTTDAAKKYNIYIPRLVFHGRCYFTLCVTENIKRFAPQEKVDESDSEIFVVPGLPDRDDKVTVAF</sequence>
<reference evidence="3 4" key="1">
    <citation type="submission" date="2020-06" db="EMBL/GenBank/DDBJ databases">
        <title>Transcriptomic and genomic resources for Thalictrum thalictroides and T. hernandezii: Facilitating candidate gene discovery in an emerging model plant lineage.</title>
        <authorList>
            <person name="Arias T."/>
            <person name="Riano-Pachon D.M."/>
            <person name="Di Stilio V.S."/>
        </authorList>
    </citation>
    <scope>NUCLEOTIDE SEQUENCE [LARGE SCALE GENOMIC DNA]</scope>
    <source>
        <strain evidence="4">cv. WT478/WT964</strain>
        <tissue evidence="3">Leaves</tissue>
    </source>
</reference>
<dbReference type="EMBL" id="JABWDY010022009">
    <property type="protein sequence ID" value="KAF5192017.1"/>
    <property type="molecule type" value="Genomic_DNA"/>
</dbReference>
<gene>
    <name evidence="3" type="ORF">FRX31_018397</name>
</gene>
<keyword evidence="4" id="KW-1185">Reference proteome</keyword>
<dbReference type="SUPFAM" id="SSF53756">
    <property type="entry name" value="UDP-Glycosyltransferase/glycogen phosphorylase"/>
    <property type="match status" value="1"/>
</dbReference>
<organism evidence="3 4">
    <name type="scientific">Thalictrum thalictroides</name>
    <name type="common">Rue-anemone</name>
    <name type="synonym">Anemone thalictroides</name>
    <dbReference type="NCBI Taxonomy" id="46969"/>
    <lineage>
        <taxon>Eukaryota</taxon>
        <taxon>Viridiplantae</taxon>
        <taxon>Streptophyta</taxon>
        <taxon>Embryophyta</taxon>
        <taxon>Tracheophyta</taxon>
        <taxon>Spermatophyta</taxon>
        <taxon>Magnoliopsida</taxon>
        <taxon>Ranunculales</taxon>
        <taxon>Ranunculaceae</taxon>
        <taxon>Thalictroideae</taxon>
        <taxon>Thalictrum</taxon>
    </lineage>
</organism>
<dbReference type="Gene3D" id="3.40.50.2000">
    <property type="entry name" value="Glycogen Phosphorylase B"/>
    <property type="match status" value="1"/>
</dbReference>
<keyword evidence="2" id="KW-0328">Glycosyltransferase</keyword>
<dbReference type="Proteomes" id="UP000554482">
    <property type="component" value="Unassembled WGS sequence"/>
</dbReference>
<keyword evidence="3" id="KW-0808">Transferase</keyword>
<dbReference type="PANTHER" id="PTHR48047:SF45">
    <property type="entry name" value="SCOPOLETIN GLUCOSYLTRANSFERASE-LIKE"/>
    <property type="match status" value="1"/>
</dbReference>
<proteinExistence type="inferred from homology"/>
<evidence type="ECO:0000313" key="4">
    <source>
        <dbReference type="Proteomes" id="UP000554482"/>
    </source>
</evidence>
<comment type="caution">
    <text evidence="3">The sequence shown here is derived from an EMBL/GenBank/DDBJ whole genome shotgun (WGS) entry which is preliminary data.</text>
</comment>
<name>A0A7J6W4Y3_THATH</name>
<dbReference type="GO" id="GO:0035251">
    <property type="term" value="F:UDP-glucosyltransferase activity"/>
    <property type="evidence" value="ECO:0007669"/>
    <property type="project" value="TreeGrafter"/>
</dbReference>
<evidence type="ECO:0000256" key="1">
    <source>
        <dbReference type="ARBA" id="ARBA00009995"/>
    </source>
</evidence>
<evidence type="ECO:0000313" key="3">
    <source>
        <dbReference type="EMBL" id="KAF5192017.1"/>
    </source>
</evidence>
<dbReference type="OrthoDB" id="5835829at2759"/>